<dbReference type="AlphaFoldDB" id="A0A8K0XKQ2"/>
<dbReference type="OrthoDB" id="2977428at2759"/>
<dbReference type="EMBL" id="JAEVFJ010000055">
    <property type="protein sequence ID" value="KAH8079807.1"/>
    <property type="molecule type" value="Genomic_DNA"/>
</dbReference>
<reference evidence="6" key="1">
    <citation type="journal article" date="2021" name="New Phytol.">
        <title>Evolutionary innovations through gain and loss of genes in the ectomycorrhizal Boletales.</title>
        <authorList>
            <person name="Wu G."/>
            <person name="Miyauchi S."/>
            <person name="Morin E."/>
            <person name="Kuo A."/>
            <person name="Drula E."/>
            <person name="Varga T."/>
            <person name="Kohler A."/>
            <person name="Feng B."/>
            <person name="Cao Y."/>
            <person name="Lipzen A."/>
            <person name="Daum C."/>
            <person name="Hundley H."/>
            <person name="Pangilinan J."/>
            <person name="Johnson J."/>
            <person name="Barry K."/>
            <person name="LaButti K."/>
            <person name="Ng V."/>
            <person name="Ahrendt S."/>
            <person name="Min B."/>
            <person name="Choi I.G."/>
            <person name="Park H."/>
            <person name="Plett J.M."/>
            <person name="Magnuson J."/>
            <person name="Spatafora J.W."/>
            <person name="Nagy L.G."/>
            <person name="Henrissat B."/>
            <person name="Grigoriev I.V."/>
            <person name="Yang Z.L."/>
            <person name="Xu J."/>
            <person name="Martin F.M."/>
        </authorList>
    </citation>
    <scope>NUCLEOTIDE SEQUENCE</scope>
    <source>
        <strain evidence="6">KKN 215</strain>
    </source>
</reference>
<name>A0A8K0XKQ2_9AGAR</name>
<evidence type="ECO:0000313" key="7">
    <source>
        <dbReference type="Proteomes" id="UP000813824"/>
    </source>
</evidence>
<sequence>MVGQLAIIHQQKQDAQFHFTGHSLGGAYCTLTYGEFLRRQTEAPFSTFKFGDMYSVAAPRVCEQPFAAQVTVHTGPGKLAFRIVNKEDPVPTFPPRTEDQLVEYLFVHVDGGWHLLDASQERMATEQPPDGYPVPPKSIPSTIWDATDHRKRFVVLFGICAHPTVALH</sequence>
<comment type="catalytic activity">
    <reaction evidence="3">
        <text>a diacylglycerol + H2O = a monoacylglycerol + a fatty acid + H(+)</text>
        <dbReference type="Rhea" id="RHEA:32731"/>
        <dbReference type="ChEBI" id="CHEBI:15377"/>
        <dbReference type="ChEBI" id="CHEBI:15378"/>
        <dbReference type="ChEBI" id="CHEBI:17408"/>
        <dbReference type="ChEBI" id="CHEBI:18035"/>
        <dbReference type="ChEBI" id="CHEBI:28868"/>
    </reaction>
</comment>
<evidence type="ECO:0000313" key="6">
    <source>
        <dbReference type="EMBL" id="KAH8079807.1"/>
    </source>
</evidence>
<keyword evidence="7" id="KW-1185">Reference proteome</keyword>
<accession>A0A8K0XKQ2</accession>
<dbReference type="PANTHER" id="PTHR45856">
    <property type="entry name" value="ALPHA/BETA-HYDROLASES SUPERFAMILY PROTEIN"/>
    <property type="match status" value="1"/>
</dbReference>
<dbReference type="CDD" id="cd00741">
    <property type="entry name" value="Lipase"/>
    <property type="match status" value="1"/>
</dbReference>
<comment type="caution">
    <text evidence="6">The sequence shown here is derived from an EMBL/GenBank/DDBJ whole genome shotgun (WGS) entry which is preliminary data.</text>
</comment>
<comment type="catalytic activity">
    <reaction evidence="4">
        <text>a monoacylglycerol + H2O = glycerol + a fatty acid + H(+)</text>
        <dbReference type="Rhea" id="RHEA:15245"/>
        <dbReference type="ChEBI" id="CHEBI:15377"/>
        <dbReference type="ChEBI" id="CHEBI:15378"/>
        <dbReference type="ChEBI" id="CHEBI:17408"/>
        <dbReference type="ChEBI" id="CHEBI:17754"/>
        <dbReference type="ChEBI" id="CHEBI:28868"/>
    </reaction>
</comment>
<dbReference type="Gene3D" id="3.40.50.1820">
    <property type="entry name" value="alpha/beta hydrolase"/>
    <property type="match status" value="1"/>
</dbReference>
<evidence type="ECO:0000256" key="1">
    <source>
        <dbReference type="ARBA" id="ARBA00023157"/>
    </source>
</evidence>
<evidence type="ECO:0000256" key="4">
    <source>
        <dbReference type="ARBA" id="ARBA00048461"/>
    </source>
</evidence>
<comment type="similarity">
    <text evidence="2">Belongs to the AB hydrolase superfamily. Lipase family. Class 3 subfamily.</text>
</comment>
<feature type="domain" description="Fungal lipase-type" evidence="5">
    <location>
        <begin position="8"/>
        <end position="96"/>
    </location>
</feature>
<dbReference type="InterPro" id="IPR029058">
    <property type="entry name" value="AB_hydrolase_fold"/>
</dbReference>
<keyword evidence="1" id="KW-1015">Disulfide bond</keyword>
<dbReference type="InterPro" id="IPR002921">
    <property type="entry name" value="Fungal_lipase-type"/>
</dbReference>
<dbReference type="Pfam" id="PF01764">
    <property type="entry name" value="Lipase_3"/>
    <property type="match status" value="1"/>
</dbReference>
<dbReference type="InterPro" id="IPR051218">
    <property type="entry name" value="Sec_MonoDiacylglyc_Lipase"/>
</dbReference>
<evidence type="ECO:0000259" key="5">
    <source>
        <dbReference type="Pfam" id="PF01764"/>
    </source>
</evidence>
<proteinExistence type="inferred from homology"/>
<dbReference type="SUPFAM" id="SSF53474">
    <property type="entry name" value="alpha/beta-Hydrolases"/>
    <property type="match status" value="1"/>
</dbReference>
<protein>
    <recommendedName>
        <fullName evidence="5">Fungal lipase-type domain-containing protein</fullName>
    </recommendedName>
</protein>
<gene>
    <name evidence="6" type="ORF">BXZ70DRAFT_644715</name>
</gene>
<organism evidence="6 7">
    <name type="scientific">Cristinia sonorae</name>
    <dbReference type="NCBI Taxonomy" id="1940300"/>
    <lineage>
        <taxon>Eukaryota</taxon>
        <taxon>Fungi</taxon>
        <taxon>Dikarya</taxon>
        <taxon>Basidiomycota</taxon>
        <taxon>Agaricomycotina</taxon>
        <taxon>Agaricomycetes</taxon>
        <taxon>Agaricomycetidae</taxon>
        <taxon>Agaricales</taxon>
        <taxon>Pleurotineae</taxon>
        <taxon>Stephanosporaceae</taxon>
        <taxon>Cristinia</taxon>
    </lineage>
</organism>
<evidence type="ECO:0000256" key="3">
    <source>
        <dbReference type="ARBA" id="ARBA00047591"/>
    </source>
</evidence>
<dbReference type="Proteomes" id="UP000813824">
    <property type="component" value="Unassembled WGS sequence"/>
</dbReference>
<dbReference type="PANTHER" id="PTHR45856:SF24">
    <property type="entry name" value="FUNGAL LIPASE-LIKE DOMAIN-CONTAINING PROTEIN"/>
    <property type="match status" value="1"/>
</dbReference>
<evidence type="ECO:0000256" key="2">
    <source>
        <dbReference type="ARBA" id="ARBA00043996"/>
    </source>
</evidence>
<dbReference type="GO" id="GO:0006629">
    <property type="term" value="P:lipid metabolic process"/>
    <property type="evidence" value="ECO:0007669"/>
    <property type="project" value="InterPro"/>
</dbReference>